<proteinExistence type="predicted"/>
<dbReference type="InterPro" id="IPR025273">
    <property type="entry name" value="DUF4064"/>
</dbReference>
<feature type="transmembrane region" description="Helical" evidence="1">
    <location>
        <begin position="61"/>
        <end position="81"/>
    </location>
</feature>
<keyword evidence="1" id="KW-0812">Transmembrane</keyword>
<dbReference type="RefSeq" id="WP_002459607.1">
    <property type="nucleotide sequence ID" value="NZ_CP014023.2"/>
</dbReference>
<dbReference type="Proteomes" id="UP000070063">
    <property type="component" value="Unassembled WGS sequence"/>
</dbReference>
<gene>
    <name evidence="3" type="ORF">HMPREF3225_00824</name>
</gene>
<accession>A0ABD4EH48</accession>
<evidence type="ECO:0000313" key="3">
    <source>
        <dbReference type="EMBL" id="KXA39193.1"/>
    </source>
</evidence>
<evidence type="ECO:0000259" key="2">
    <source>
        <dbReference type="Pfam" id="PF13273"/>
    </source>
</evidence>
<organism evidence="3 4">
    <name type="scientific">Staphylococcus lugdunensis</name>
    <dbReference type="NCBI Taxonomy" id="28035"/>
    <lineage>
        <taxon>Bacteria</taxon>
        <taxon>Bacillati</taxon>
        <taxon>Bacillota</taxon>
        <taxon>Bacilli</taxon>
        <taxon>Bacillales</taxon>
        <taxon>Staphylococcaceae</taxon>
        <taxon>Staphylococcus</taxon>
    </lineage>
</organism>
<dbReference type="Pfam" id="PF13273">
    <property type="entry name" value="DUF4064"/>
    <property type="match status" value="1"/>
</dbReference>
<feature type="transmembrane region" description="Helical" evidence="1">
    <location>
        <begin position="93"/>
        <end position="119"/>
    </location>
</feature>
<dbReference type="AlphaFoldDB" id="A0ABD4EH48"/>
<name>A0ABD4EH48_STALU</name>
<sequence>MTKTIKVTSLIGLMLEAFLSLMFLIFFVLSVLGVSHSEVQTTVNGKTTMQSAETSSHIFNWIFGTLLVASIISLIIGLIAFKTMSKNMNMSAVLYIIGSIVSLNLITIFTWIACGVLLIKEQKQFKEGKVDEKRMVD</sequence>
<feature type="domain" description="DUF4064" evidence="2">
    <location>
        <begin position="2"/>
        <end position="104"/>
    </location>
</feature>
<keyword evidence="1" id="KW-0472">Membrane</keyword>
<comment type="caution">
    <text evidence="3">The sequence shown here is derived from an EMBL/GenBank/DDBJ whole genome shotgun (WGS) entry which is preliminary data.</text>
</comment>
<evidence type="ECO:0000256" key="1">
    <source>
        <dbReference type="SAM" id="Phobius"/>
    </source>
</evidence>
<protein>
    <recommendedName>
        <fullName evidence="2">DUF4064 domain-containing protein</fullName>
    </recommendedName>
</protein>
<dbReference type="EMBL" id="LRQI01000029">
    <property type="protein sequence ID" value="KXA39193.1"/>
    <property type="molecule type" value="Genomic_DNA"/>
</dbReference>
<keyword evidence="1" id="KW-1133">Transmembrane helix</keyword>
<evidence type="ECO:0000313" key="4">
    <source>
        <dbReference type="Proteomes" id="UP000070063"/>
    </source>
</evidence>
<reference evidence="3 4" key="1">
    <citation type="submission" date="2016-01" db="EMBL/GenBank/DDBJ databases">
        <authorList>
            <person name="Mitreva M."/>
            <person name="Pepin K.H."/>
            <person name="Mihindukulasuriya K.A."/>
            <person name="Fulton R."/>
            <person name="Fronick C."/>
            <person name="O'Laughlin M."/>
            <person name="Miner T."/>
            <person name="Herter B."/>
            <person name="Rosa B.A."/>
            <person name="Cordes M."/>
            <person name="Tomlinson C."/>
            <person name="Wollam A."/>
            <person name="Palsikar V.B."/>
            <person name="Mardis E.R."/>
            <person name="Wilson R.K."/>
        </authorList>
    </citation>
    <scope>NUCLEOTIDE SEQUENCE [LARGE SCALE GENOMIC DNA]</scope>
    <source>
        <strain evidence="3 4">MJR7738</strain>
    </source>
</reference>